<protein>
    <submittedName>
        <fullName evidence="1">Uncharacterized protein</fullName>
    </submittedName>
</protein>
<gene>
    <name evidence="1" type="ORF">CMV30_02565</name>
</gene>
<sequence length="396" mass="45664">MFEAVTIRPQYRYSQDPIDIGFLFECLLFYRRVYVQGNHIVLEQLVKYFGPELLMELMSSGTMEILYEEDHLAIHSSTDQSGFAIHNPVTFSAPHRALPEQLRSTLINYYDRAGKGRRAAIRMQPFIKTVRYDATLLDGVKASFRDKDFVEQAVRSLLFRWVPEVPPTHRFRFSCEETEKGFVVSTDLDFAVLNEFFHRRISKDRTVLTPAHLLSTLSDAESHAFVSARQLSEIATDEVGSDLLKLRLYHLFNRTQKSERARNDFSEVIFGEARSLREAINAGTIPMPDLIRLIKKADKFKSWLEKQSMDRDLMREYYKEVARETFLDRLPPKSMRFGIFTGAGFAVDALFPTGLATTAALGLGLFDSFLLDKFTRGWRPNQFIEGELQPVFKKNP</sequence>
<dbReference type="Proteomes" id="UP000217265">
    <property type="component" value="Chromosome"/>
</dbReference>
<reference evidence="1 2" key="1">
    <citation type="submission" date="2017-09" db="EMBL/GenBank/DDBJ databases">
        <title>Complete genome sequence of Verrucomicrobial strain HZ-65, isolated from freshwater.</title>
        <authorList>
            <person name="Choi A."/>
        </authorList>
    </citation>
    <scope>NUCLEOTIDE SEQUENCE [LARGE SCALE GENOMIC DNA]</scope>
    <source>
        <strain evidence="1 2">HZ-65</strain>
    </source>
</reference>
<proteinExistence type="predicted"/>
<keyword evidence="2" id="KW-1185">Reference proteome</keyword>
<accession>A0A290QGC0</accession>
<organism evidence="1 2">
    <name type="scientific">Nibricoccus aquaticus</name>
    <dbReference type="NCBI Taxonomy" id="2576891"/>
    <lineage>
        <taxon>Bacteria</taxon>
        <taxon>Pseudomonadati</taxon>
        <taxon>Verrucomicrobiota</taxon>
        <taxon>Opitutia</taxon>
        <taxon>Opitutales</taxon>
        <taxon>Opitutaceae</taxon>
        <taxon>Nibricoccus</taxon>
    </lineage>
</organism>
<dbReference type="EMBL" id="CP023344">
    <property type="protein sequence ID" value="ATC62932.1"/>
    <property type="molecule type" value="Genomic_DNA"/>
</dbReference>
<evidence type="ECO:0000313" key="1">
    <source>
        <dbReference type="EMBL" id="ATC62932.1"/>
    </source>
</evidence>
<evidence type="ECO:0000313" key="2">
    <source>
        <dbReference type="Proteomes" id="UP000217265"/>
    </source>
</evidence>
<dbReference type="RefSeq" id="WP_096054567.1">
    <property type="nucleotide sequence ID" value="NZ_CP023344.1"/>
</dbReference>
<name>A0A290QGC0_9BACT</name>
<dbReference type="KEGG" id="vbh:CMV30_02565"/>
<dbReference type="OrthoDB" id="1490568at2"/>
<dbReference type="AlphaFoldDB" id="A0A290QGC0"/>